<dbReference type="RefSeq" id="XP_024349098.1">
    <property type="nucleotide sequence ID" value="XM_024496513.1"/>
</dbReference>
<sequence>MKPRVNHSTATMPKAAPKRVYKIAKAIKEGFEISDPHSNTWIVGEAIAQGGFGSLYVASSKKNPRAKSYVLKIVSPFSCLTLCSSQEPQENGPLFTETHFYTRVCKQELLDEWKAEHGLTFLGIPRFISKGLFVSPNHQTCRFLVMDRFHDSLEDCLTRHEFTPPGIPPIAIQTLDALEYIHSKDYVHADIKASNLLRGDAGMFYLADFGLVSQYRVNGGGHRAEKASLKLRDNGTLEFCSRDAHAGLPPSRRSDLEILLFNLFHWLYRARPNASQSSCAGLPWEAFIGGVAMRTSVPTAVRERVVQSKMEAMDPAHTSVLLDATGLGYQPALEALIHTVGELGYAETPNYERCRDLLKALTKSLTADATTADSGTLNRRKHVLAEVNSRETHDTHSRKAPDKSESVVEKPSRRKPTVKQPQARNTVEVCGVSHSKDDEEEDEGLIVPSSNTTPAIGARVRPPARRSARTRRAMNSVFEPSDESGDDNDDNEEDFIPTPKRAQHQQKQQRTRSRLVAPGVATQTSPRLLRQLEREERRRNFF</sequence>
<dbReference type="GeneID" id="36342979"/>
<comment type="caution">
    <text evidence="3">The sequence shown here is derived from an EMBL/GenBank/DDBJ whole genome shotgun (WGS) entry which is preliminary data.</text>
</comment>
<dbReference type="InterPro" id="IPR050235">
    <property type="entry name" value="CK1_Ser-Thr_kinase"/>
</dbReference>
<dbReference type="Pfam" id="PF00069">
    <property type="entry name" value="Pkinase"/>
    <property type="match status" value="1"/>
</dbReference>
<accession>W6UIH7</accession>
<gene>
    <name evidence="3" type="ORF">EGR_07264</name>
</gene>
<feature type="compositionally biased region" description="Basic residues" evidence="1">
    <location>
        <begin position="462"/>
        <end position="472"/>
    </location>
</feature>
<evidence type="ECO:0000259" key="2">
    <source>
        <dbReference type="PROSITE" id="PS50011"/>
    </source>
</evidence>
<feature type="compositionally biased region" description="Polar residues" evidence="1">
    <location>
        <begin position="368"/>
        <end position="377"/>
    </location>
</feature>
<feature type="compositionally biased region" description="Basic residues" evidence="1">
    <location>
        <begin position="501"/>
        <end position="513"/>
    </location>
</feature>
<dbReference type="Proteomes" id="UP000019149">
    <property type="component" value="Unassembled WGS sequence"/>
</dbReference>
<dbReference type="PANTHER" id="PTHR11909">
    <property type="entry name" value="CASEIN KINASE-RELATED"/>
    <property type="match status" value="1"/>
</dbReference>
<keyword evidence="4" id="KW-1185">Reference proteome</keyword>
<dbReference type="SUPFAM" id="SSF56112">
    <property type="entry name" value="Protein kinase-like (PK-like)"/>
    <property type="match status" value="1"/>
</dbReference>
<dbReference type="OrthoDB" id="2687620at2759"/>
<dbReference type="STRING" id="6210.W6UIH7"/>
<dbReference type="EMBL" id="APAU02000073">
    <property type="protein sequence ID" value="EUB57902.1"/>
    <property type="molecule type" value="Genomic_DNA"/>
</dbReference>
<organism evidence="3 4">
    <name type="scientific">Echinococcus granulosus</name>
    <name type="common">Hydatid tapeworm</name>
    <dbReference type="NCBI Taxonomy" id="6210"/>
    <lineage>
        <taxon>Eukaryota</taxon>
        <taxon>Metazoa</taxon>
        <taxon>Spiralia</taxon>
        <taxon>Lophotrochozoa</taxon>
        <taxon>Platyhelminthes</taxon>
        <taxon>Cestoda</taxon>
        <taxon>Eucestoda</taxon>
        <taxon>Cyclophyllidea</taxon>
        <taxon>Taeniidae</taxon>
        <taxon>Echinococcus</taxon>
        <taxon>Echinococcus granulosus group</taxon>
    </lineage>
</organism>
<feature type="compositionally biased region" description="Acidic residues" evidence="1">
    <location>
        <begin position="480"/>
        <end position="495"/>
    </location>
</feature>
<dbReference type="PROSITE" id="PS50011">
    <property type="entry name" value="PROTEIN_KINASE_DOM"/>
    <property type="match status" value="1"/>
</dbReference>
<protein>
    <submittedName>
        <fullName evidence="3">Serine/threonine-protein kinase VRK1</fullName>
    </submittedName>
</protein>
<dbReference type="GO" id="GO:0005524">
    <property type="term" value="F:ATP binding"/>
    <property type="evidence" value="ECO:0007669"/>
    <property type="project" value="InterPro"/>
</dbReference>
<name>W6UIH7_ECHGR</name>
<dbReference type="CTD" id="36342979"/>
<keyword evidence="3" id="KW-0418">Kinase</keyword>
<dbReference type="SMART" id="SM00220">
    <property type="entry name" value="S_TKc"/>
    <property type="match status" value="1"/>
</dbReference>
<dbReference type="InterPro" id="IPR011009">
    <property type="entry name" value="Kinase-like_dom_sf"/>
</dbReference>
<evidence type="ECO:0000313" key="4">
    <source>
        <dbReference type="Proteomes" id="UP000019149"/>
    </source>
</evidence>
<keyword evidence="3" id="KW-0808">Transferase</keyword>
<dbReference type="AlphaFoldDB" id="W6UIH7"/>
<dbReference type="KEGG" id="egl:EGR_07264"/>
<evidence type="ECO:0000313" key="3">
    <source>
        <dbReference type="EMBL" id="EUB57902.1"/>
    </source>
</evidence>
<dbReference type="Gene3D" id="1.10.510.10">
    <property type="entry name" value="Transferase(Phosphotransferase) domain 1"/>
    <property type="match status" value="1"/>
</dbReference>
<reference evidence="3 4" key="1">
    <citation type="journal article" date="2013" name="Nat. Genet.">
        <title>The genome of the hydatid tapeworm Echinococcus granulosus.</title>
        <authorList>
            <person name="Zheng H."/>
            <person name="Zhang W."/>
            <person name="Zhang L."/>
            <person name="Zhang Z."/>
            <person name="Li J."/>
            <person name="Lu G."/>
            <person name="Zhu Y."/>
            <person name="Wang Y."/>
            <person name="Huang Y."/>
            <person name="Liu J."/>
            <person name="Kang H."/>
            <person name="Chen J."/>
            <person name="Wang L."/>
            <person name="Chen A."/>
            <person name="Yu S."/>
            <person name="Gao Z."/>
            <person name="Jin L."/>
            <person name="Gu W."/>
            <person name="Wang Z."/>
            <person name="Zhao L."/>
            <person name="Shi B."/>
            <person name="Wen H."/>
            <person name="Lin R."/>
            <person name="Jones M.K."/>
            <person name="Brejova B."/>
            <person name="Vinar T."/>
            <person name="Zhao G."/>
            <person name="McManus D.P."/>
            <person name="Chen Z."/>
            <person name="Zhou Y."/>
            <person name="Wang S."/>
        </authorList>
    </citation>
    <scope>NUCLEOTIDE SEQUENCE [LARGE SCALE GENOMIC DNA]</scope>
</reference>
<dbReference type="InterPro" id="IPR000719">
    <property type="entry name" value="Prot_kinase_dom"/>
</dbReference>
<feature type="region of interest" description="Disordered" evidence="1">
    <location>
        <begin position="368"/>
        <end position="527"/>
    </location>
</feature>
<proteinExistence type="predicted"/>
<feature type="domain" description="Protein kinase" evidence="2">
    <location>
        <begin position="41"/>
        <end position="427"/>
    </location>
</feature>
<evidence type="ECO:0000256" key="1">
    <source>
        <dbReference type="SAM" id="MobiDB-lite"/>
    </source>
</evidence>
<dbReference type="GO" id="GO:0004672">
    <property type="term" value="F:protein kinase activity"/>
    <property type="evidence" value="ECO:0007669"/>
    <property type="project" value="InterPro"/>
</dbReference>
<dbReference type="OMA" id="RETHDTH"/>
<feature type="compositionally biased region" description="Basic and acidic residues" evidence="1">
    <location>
        <begin position="388"/>
        <end position="411"/>
    </location>
</feature>